<keyword evidence="3" id="KW-1185">Reference proteome</keyword>
<protein>
    <submittedName>
        <fullName evidence="2">Uncharacterized protein</fullName>
    </submittedName>
</protein>
<feature type="transmembrane region" description="Helical" evidence="1">
    <location>
        <begin position="24"/>
        <end position="45"/>
    </location>
</feature>
<reference evidence="3" key="1">
    <citation type="submission" date="2023-07" db="EMBL/GenBank/DDBJ databases">
        <title>Study on multiphase classification of strain Alteromonas salexigens isolated from the Yellow Sea.</title>
        <authorList>
            <person name="Sun L."/>
        </authorList>
    </citation>
    <scope>NUCLEOTIDE SEQUENCE [LARGE SCALE GENOMIC DNA]</scope>
    <source>
        <strain evidence="3">ASW11-19</strain>
    </source>
</reference>
<keyword evidence="1" id="KW-0472">Membrane</keyword>
<keyword evidence="1" id="KW-1133">Transmembrane helix</keyword>
<proteinExistence type="predicted"/>
<evidence type="ECO:0000313" key="3">
    <source>
        <dbReference type="Proteomes" id="UP001209257"/>
    </source>
</evidence>
<evidence type="ECO:0000313" key="2">
    <source>
        <dbReference type="EMBL" id="MCU7556084.1"/>
    </source>
</evidence>
<dbReference type="EMBL" id="JAOTJC010000016">
    <property type="protein sequence ID" value="MCU7556084.1"/>
    <property type="molecule type" value="Genomic_DNA"/>
</dbReference>
<evidence type="ECO:0000256" key="1">
    <source>
        <dbReference type="SAM" id="Phobius"/>
    </source>
</evidence>
<sequence>MRKSKKDYDNRYNTIWAGYKHTELFKTLIAVVLLSLGVWFTYNALKVALKGLRRFAANLSNSVRNTKKRLGSDKSHAKRATELVHWTELRDKEVISEEIFQEHRTRLLK</sequence>
<keyword evidence="1" id="KW-0812">Transmembrane</keyword>
<comment type="caution">
    <text evidence="2">The sequence shown here is derived from an EMBL/GenBank/DDBJ whole genome shotgun (WGS) entry which is preliminary data.</text>
</comment>
<accession>A0ABT2VRY3</accession>
<organism evidence="2 3">
    <name type="scientific">Alteromonas salexigens</name>
    <dbReference type="NCBI Taxonomy" id="2982530"/>
    <lineage>
        <taxon>Bacteria</taxon>
        <taxon>Pseudomonadati</taxon>
        <taxon>Pseudomonadota</taxon>
        <taxon>Gammaproteobacteria</taxon>
        <taxon>Alteromonadales</taxon>
        <taxon>Alteromonadaceae</taxon>
        <taxon>Alteromonas/Salinimonas group</taxon>
        <taxon>Alteromonas</taxon>
    </lineage>
</organism>
<name>A0ABT2VRY3_9ALTE</name>
<dbReference type="Proteomes" id="UP001209257">
    <property type="component" value="Unassembled WGS sequence"/>
</dbReference>
<dbReference type="RefSeq" id="WP_262996385.1">
    <property type="nucleotide sequence ID" value="NZ_JAOTJC010000016.1"/>
</dbReference>
<gene>
    <name evidence="2" type="ORF">OCL06_15945</name>
</gene>